<organism evidence="3 4">
    <name type="scientific">Nosema bombycis (strain CQ1 / CVCC 102059)</name>
    <name type="common">Microsporidian parasite</name>
    <name type="synonym">Pebrine of silkworm</name>
    <dbReference type="NCBI Taxonomy" id="578461"/>
    <lineage>
        <taxon>Eukaryota</taxon>
        <taxon>Fungi</taxon>
        <taxon>Fungi incertae sedis</taxon>
        <taxon>Microsporidia</taxon>
        <taxon>Nosematidae</taxon>
        <taxon>Nosema</taxon>
    </lineage>
</organism>
<dbReference type="VEuPathDB" id="MicrosporidiaDB:NBO_18g0004"/>
<dbReference type="Pfam" id="PF00079">
    <property type="entry name" value="Serpin"/>
    <property type="match status" value="1"/>
</dbReference>
<dbReference type="InterPro" id="IPR042178">
    <property type="entry name" value="Serpin_sf_1"/>
</dbReference>
<proteinExistence type="predicted"/>
<protein>
    <recommendedName>
        <fullName evidence="2">Serpin domain-containing protein</fullName>
    </recommendedName>
</protein>
<feature type="signal peptide" evidence="1">
    <location>
        <begin position="1"/>
        <end position="23"/>
    </location>
</feature>
<accession>R0KWR8</accession>
<evidence type="ECO:0000256" key="1">
    <source>
        <dbReference type="SAM" id="SignalP"/>
    </source>
</evidence>
<dbReference type="Gene3D" id="3.30.497.10">
    <property type="entry name" value="Antithrombin, subunit I, domain 2"/>
    <property type="match status" value="1"/>
</dbReference>
<gene>
    <name evidence="3" type="ORF">NBO_18g0004</name>
</gene>
<feature type="domain" description="Serpin" evidence="2">
    <location>
        <begin position="56"/>
        <end position="394"/>
    </location>
</feature>
<dbReference type="Proteomes" id="UP000016927">
    <property type="component" value="Unassembled WGS sequence"/>
</dbReference>
<evidence type="ECO:0000313" key="3">
    <source>
        <dbReference type="EMBL" id="EOB14677.1"/>
    </source>
</evidence>
<dbReference type="InterPro" id="IPR036186">
    <property type="entry name" value="Serpin_sf"/>
</dbReference>
<evidence type="ECO:0000259" key="2">
    <source>
        <dbReference type="Pfam" id="PF00079"/>
    </source>
</evidence>
<dbReference type="OrthoDB" id="671595at2759"/>
<dbReference type="SUPFAM" id="SSF56574">
    <property type="entry name" value="Serpins"/>
    <property type="match status" value="1"/>
</dbReference>
<feature type="chain" id="PRO_5004354447" description="Serpin domain-containing protein" evidence="1">
    <location>
        <begin position="24"/>
        <end position="405"/>
    </location>
</feature>
<dbReference type="SMR" id="R0KWR8"/>
<keyword evidence="1" id="KW-0732">Signal</keyword>
<dbReference type="InterPro" id="IPR042185">
    <property type="entry name" value="Serpin_sf_2"/>
</dbReference>
<name>R0KWR8_NOSB1</name>
<dbReference type="EMBL" id="KB908926">
    <property type="protein sequence ID" value="EOB14677.1"/>
    <property type="molecule type" value="Genomic_DNA"/>
</dbReference>
<evidence type="ECO:0000313" key="4">
    <source>
        <dbReference type="Proteomes" id="UP000016927"/>
    </source>
</evidence>
<dbReference type="HOGENOM" id="CLU_056779_0_0_1"/>
<sequence>MKANFSLQLTFAMLSVIFCTLESKIGSMWFKYCLLYKSKHERCTEIDFMVSMIFLKKQESTAVFSPMGCDMNLLIQCYDSNFESENKEKGREDLNFVKNQMKNLVSETFNSLTCFYKRYELTQKDITYIGFMHAIYSMSNEQYVFKKHHNVSIKSYTEQLFKEHTEWLEEKSFGLLSTPLKASLFINNDNIFGTFIYLNEIWEKKFVKDTSCKNIFILSYGRPIFRDFIKRKDFFKYAKFVLDDLEFQIVAIPYEKKFKGSLTSYMIYLIPSNHSTDLSKLWDAFYTCSNGNICRFIKNMEREKIDLRLPTLERFQSNFNLINLLYDVFKYNTAYNLFSSLSTYINIDENGVEKNDPERDDCSNESSDSDICVIANKPYISFVYQMQTKRILFLIKDTGRINNQN</sequence>
<keyword evidence="4" id="KW-1185">Reference proteome</keyword>
<dbReference type="AlphaFoldDB" id="R0KWR8"/>
<reference evidence="3 4" key="1">
    <citation type="journal article" date="2013" name="BMC Genomics">
        <title>Comparative genomics of parasitic silkworm microsporidia reveal an association between genome expansion and host adaptation.</title>
        <authorList>
            <person name="Pan G."/>
            <person name="Xu J."/>
            <person name="Li T."/>
            <person name="Xia Q."/>
            <person name="Liu S.L."/>
            <person name="Zhang G."/>
            <person name="Li S."/>
            <person name="Li C."/>
            <person name="Liu H."/>
            <person name="Yang L."/>
            <person name="Liu T."/>
            <person name="Zhang X."/>
            <person name="Wu Z."/>
            <person name="Fan W."/>
            <person name="Dang X."/>
            <person name="Xiang H."/>
            <person name="Tao M."/>
            <person name="Li Y."/>
            <person name="Hu J."/>
            <person name="Li Z."/>
            <person name="Lin L."/>
            <person name="Luo J."/>
            <person name="Geng L."/>
            <person name="Wang L."/>
            <person name="Long M."/>
            <person name="Wan Y."/>
            <person name="He N."/>
            <person name="Zhang Z."/>
            <person name="Lu C."/>
            <person name="Keeling P.J."/>
            <person name="Wang J."/>
            <person name="Xiang Z."/>
            <person name="Zhou Z."/>
        </authorList>
    </citation>
    <scope>NUCLEOTIDE SEQUENCE [LARGE SCALE GENOMIC DNA]</scope>
    <source>
        <strain evidence="4">CQ1 / CVCC 102059</strain>
    </source>
</reference>
<dbReference type="Gene3D" id="2.30.39.10">
    <property type="entry name" value="Alpha-1-antitrypsin, domain 1"/>
    <property type="match status" value="1"/>
</dbReference>
<dbReference type="InterPro" id="IPR023796">
    <property type="entry name" value="Serpin_dom"/>
</dbReference>